<evidence type="ECO:0000313" key="1">
    <source>
        <dbReference type="EMBL" id="KYD08303.1"/>
    </source>
</evidence>
<reference evidence="1 2" key="1">
    <citation type="submission" date="2016-01" db="EMBL/GenBank/DDBJ databases">
        <title>Draft Genome Sequences of Seven Thermophilic Sporeformers Isolated from Foods.</title>
        <authorList>
            <person name="Berendsen E.M."/>
            <person name="Wells-Bennik M.H."/>
            <person name="Krawcyk A.O."/>
            <person name="De Jong A."/>
            <person name="Holsappel S."/>
            <person name="Eijlander R.T."/>
            <person name="Kuipers O.P."/>
        </authorList>
    </citation>
    <scope>NUCLEOTIDE SEQUENCE [LARGE SCALE GENOMIC DNA]</scope>
    <source>
        <strain evidence="1 2">B4135</strain>
    </source>
</reference>
<dbReference type="STRING" id="301148.B4135_4014"/>
<dbReference type="EMBL" id="LQYT01000140">
    <property type="protein sequence ID" value="KYD08303.1"/>
    <property type="molecule type" value="Genomic_DNA"/>
</dbReference>
<dbReference type="AlphaFoldDB" id="A0A150L7K9"/>
<proteinExistence type="predicted"/>
<comment type="caution">
    <text evidence="1">The sequence shown here is derived from an EMBL/GenBank/DDBJ whole genome shotgun (WGS) entry which is preliminary data.</text>
</comment>
<dbReference type="Proteomes" id="UP000075683">
    <property type="component" value="Unassembled WGS sequence"/>
</dbReference>
<evidence type="ECO:0000313" key="2">
    <source>
        <dbReference type="Proteomes" id="UP000075683"/>
    </source>
</evidence>
<organism evidence="1 2">
    <name type="scientific">Caldibacillus debilis</name>
    <dbReference type="NCBI Taxonomy" id="301148"/>
    <lineage>
        <taxon>Bacteria</taxon>
        <taxon>Bacillati</taxon>
        <taxon>Bacillota</taxon>
        <taxon>Bacilli</taxon>
        <taxon>Bacillales</taxon>
        <taxon>Bacillaceae</taxon>
        <taxon>Caldibacillus</taxon>
    </lineage>
</organism>
<accession>A0A150L7K9</accession>
<protein>
    <submittedName>
        <fullName evidence="1">Uncharacterized protein</fullName>
    </submittedName>
</protein>
<sequence length="360" mass="41531">MCGVCRLAGSPFEHHDDKIPQLYFHSFNFYNRSKRREKGEVMIKGQLSERGKITVTLSPVFEADLGDYQLVNIGQGPNGEILLLAVHEPPELIEDRFPEAQTERPFHYKIIRYSGGGCEEISIPDQHWNFHFVQPIDGGNYLLAAARCTRYDDGTADLNAKVYGPEGNLVREFLLGDGIEHLFVTEQNNIWTGYFDEGIFGNYGWDEPVGSAGLIRWDANGNILYEYPNGGKHQIVDCYAMNVCGDRDVWFYYYNDYNDFELARYRDGALSYWKTDVESSTAFLVHKPYILFKAGWDDNRFVLFEMGKKGKLKRKARLSFLDEKGKEIPMDILSCRRSQMAVFHEDKVYVADLEEILKIW</sequence>
<gene>
    <name evidence="1" type="ORF">B4135_4014</name>
</gene>
<name>A0A150L7K9_9BACI</name>